<comment type="caution">
    <text evidence="4">The sequence shown here is derived from an EMBL/GenBank/DDBJ whole genome shotgun (WGS) entry which is preliminary data.</text>
</comment>
<feature type="compositionally biased region" description="Low complexity" evidence="1">
    <location>
        <begin position="901"/>
        <end position="916"/>
    </location>
</feature>
<dbReference type="InterPro" id="IPR012334">
    <property type="entry name" value="Pectin_lyas_fold"/>
</dbReference>
<evidence type="ECO:0000313" key="4">
    <source>
        <dbReference type="EMBL" id="MBD2544178.1"/>
    </source>
</evidence>
<dbReference type="InterPro" id="IPR011050">
    <property type="entry name" value="Pectin_lyase_fold/virulence"/>
</dbReference>
<feature type="region of interest" description="Disordered" evidence="1">
    <location>
        <begin position="898"/>
        <end position="917"/>
    </location>
</feature>
<organism evidence="4 5">
    <name type="scientific">Planktothricoides raciborskii FACHB-1370</name>
    <dbReference type="NCBI Taxonomy" id="2949576"/>
    <lineage>
        <taxon>Bacteria</taxon>
        <taxon>Bacillati</taxon>
        <taxon>Cyanobacteriota</taxon>
        <taxon>Cyanophyceae</taxon>
        <taxon>Oscillatoriophycideae</taxon>
        <taxon>Oscillatoriales</taxon>
        <taxon>Oscillatoriaceae</taxon>
        <taxon>Planktothricoides</taxon>
    </lineage>
</organism>
<dbReference type="EMBL" id="JACJSK010000011">
    <property type="protein sequence ID" value="MBD2544178.1"/>
    <property type="molecule type" value="Genomic_DNA"/>
</dbReference>
<keyword evidence="2" id="KW-0812">Transmembrane</keyword>
<keyword evidence="2" id="KW-1133">Transmembrane helix</keyword>
<sequence length="967" mass="100810">MRTVQTPGIQYFWHHFLSFLYLREIIGLIPVFSLTLLLFPSLIPEARSQIIPDATLSNNSVVIPQGNTLNIEGGTTVGDRLFHSFQEFSIPTNTEAFFNNAVNISDIITRITGGQISNIDGILRSNGTANLLIINPNGIIFGLNARLNIGGSFFATTADSLLFNDGNIFSAKRPNQAPSLTINTPIGLQMGSNPGEIINQSRFTDDTGKLVVLQVQPGKKLGLIGGNISLDGGYLTAPEGNIFLLSLENSVITANQENYLINASFLNHDLLSVKNHITLSKLAAVDASGNGGGSIQIIGRNVSLENNTRITADTLGNNPGQGITIEANLLELQVGALISSSTFADGNAGNLTVNATESIQLRGAAPVEFLERVDVKDRVSQPSDISSGLFALTFGNGNAGNLTISTQRLRMENGATVTTMTEGMGNGGNILVNAAQLVQLNNSVIASYTRGRDFGEGNAGNITVNTGTLSANGTTISSNTRGIGDAGNISLNAAELIEVAGRPTTSFFVFPGVFANSSPSFAGTEASLKDVAAGSSGNVTVNTGRLIVRNGAQIGAGTFSPAPGGNLTVNASESVEIIGTTPDEFRFPSVLFVDTAGAGDAGNLIVNTQRLVLRDGGQITAGTVDRGNGGRLIVNATESITLSGGVPVSADGVDYFFNRNGQFPSALISSSVSAASGDAGDLTIATGRLRVENGAAVTVDNQGTGNAGNLAIAANSIFLDLQGAIIAKTTSGEGGNIQLQTQEIFQRRESLISTTAGNLGNGGNMTIDTQTLVALENSDITANAQRGAGGNIILDTQGMFGIQLREQLTPESDITASSEFGLSGTVTINNPDVDPTYGLMKLPENITDPTQQIITGCAANQGNSFIVTGRGGLPPDPTSVIRSTIVWQDWRDISLIGDNEPASFSPSSSNRTPSANRPDEIIEATGWVIAANGTVELIGDSAKRIANANRPNPIRINPVECGHNFHP</sequence>
<dbReference type="SUPFAM" id="SSF51126">
    <property type="entry name" value="Pectin lyase-like"/>
    <property type="match status" value="3"/>
</dbReference>
<dbReference type="Pfam" id="PF05860">
    <property type="entry name" value="TPS"/>
    <property type="match status" value="1"/>
</dbReference>
<accession>A0ABR8EBQ8</accession>
<evidence type="ECO:0000256" key="1">
    <source>
        <dbReference type="SAM" id="MobiDB-lite"/>
    </source>
</evidence>
<dbReference type="RefSeq" id="WP_190878100.1">
    <property type="nucleotide sequence ID" value="NZ_JACJSK010000011.1"/>
</dbReference>
<dbReference type="Gene3D" id="2.160.20.10">
    <property type="entry name" value="Single-stranded right-handed beta-helix, Pectin lyase-like"/>
    <property type="match status" value="2"/>
</dbReference>
<proteinExistence type="predicted"/>
<evidence type="ECO:0000313" key="5">
    <source>
        <dbReference type="Proteomes" id="UP000641954"/>
    </source>
</evidence>
<feature type="transmembrane region" description="Helical" evidence="2">
    <location>
        <begin position="21"/>
        <end position="43"/>
    </location>
</feature>
<gene>
    <name evidence="4" type="ORF">H6G72_10030</name>
</gene>
<protein>
    <submittedName>
        <fullName evidence="4">S-layer family protein</fullName>
    </submittedName>
</protein>
<dbReference type="SMART" id="SM00912">
    <property type="entry name" value="Haemagg_act"/>
    <property type="match status" value="1"/>
</dbReference>
<evidence type="ECO:0000256" key="2">
    <source>
        <dbReference type="SAM" id="Phobius"/>
    </source>
</evidence>
<dbReference type="Proteomes" id="UP000641954">
    <property type="component" value="Unassembled WGS sequence"/>
</dbReference>
<dbReference type="NCBIfam" id="TIGR01901">
    <property type="entry name" value="adhes_NPXG"/>
    <property type="match status" value="1"/>
</dbReference>
<keyword evidence="2" id="KW-0472">Membrane</keyword>
<reference evidence="4 5" key="1">
    <citation type="journal article" date="2020" name="ISME J.">
        <title>Comparative genomics reveals insights into cyanobacterial evolution and habitat adaptation.</title>
        <authorList>
            <person name="Chen M.Y."/>
            <person name="Teng W.K."/>
            <person name="Zhao L."/>
            <person name="Hu C.X."/>
            <person name="Zhou Y.K."/>
            <person name="Han B.P."/>
            <person name="Song L.R."/>
            <person name="Shu W.S."/>
        </authorList>
    </citation>
    <scope>NUCLEOTIDE SEQUENCE [LARGE SCALE GENOMIC DNA]</scope>
    <source>
        <strain evidence="4 5">FACHB-1370</strain>
    </source>
</reference>
<dbReference type="InterPro" id="IPR008638">
    <property type="entry name" value="FhaB/CdiA-like_TPS"/>
</dbReference>
<evidence type="ECO:0000259" key="3">
    <source>
        <dbReference type="SMART" id="SM00912"/>
    </source>
</evidence>
<feature type="domain" description="Filamentous haemagglutinin FhaB/tRNA nuclease CdiA-like TPS" evidence="3">
    <location>
        <begin position="52"/>
        <end position="164"/>
    </location>
</feature>
<name>A0ABR8EBQ8_9CYAN</name>
<keyword evidence="5" id="KW-1185">Reference proteome</keyword>